<keyword evidence="7" id="KW-0328">Glycosyltransferase</keyword>
<dbReference type="InterPro" id="IPR052474">
    <property type="entry name" value="UDP-GlcNAc_transferase"/>
</dbReference>
<dbReference type="AlphaFoldDB" id="A0A0D0BW57"/>
<comment type="function">
    <text evidence="4 7">Involved in protein N-glycosylation. Essential for the second step of the dolichol-linked oligosaccharide pathway.</text>
</comment>
<dbReference type="HOGENOM" id="CLU_085408_2_2_1"/>
<evidence type="ECO:0000256" key="1">
    <source>
        <dbReference type="ARBA" id="ARBA00011198"/>
    </source>
</evidence>
<dbReference type="GO" id="GO:0006488">
    <property type="term" value="P:dolichol-linked oligosaccharide biosynthetic process"/>
    <property type="evidence" value="ECO:0007669"/>
    <property type="project" value="TreeGrafter"/>
</dbReference>
<gene>
    <name evidence="7" type="primary">ALG13</name>
    <name evidence="9" type="ORF">GYMLUDRAFT_44272</name>
</gene>
<evidence type="ECO:0000256" key="4">
    <source>
        <dbReference type="ARBA" id="ARBA00024804"/>
    </source>
</evidence>
<dbReference type="GO" id="GO:0004577">
    <property type="term" value="F:N-acetylglucosaminyldiphosphodolichol N-acetylglucosaminyltransferase activity"/>
    <property type="evidence" value="ECO:0007669"/>
    <property type="project" value="UniProtKB-EC"/>
</dbReference>
<keyword evidence="7 9" id="KW-0808">Transferase</keyword>
<comment type="catalytic activity">
    <reaction evidence="6">
        <text>an N-acetyl-alpha-D-glucosaminyl-diphospho-di-trans,poly-cis-dolichol + UDP-N-acetyl-alpha-D-glucosamine = an N,N'-diacetylchitobiosyl-diphospho-di-trans,poly-cis-dolichol + UDP + H(+)</text>
        <dbReference type="Rhea" id="RHEA:23380"/>
        <dbReference type="Rhea" id="RHEA-COMP:19507"/>
        <dbReference type="Rhea" id="RHEA-COMP:19510"/>
        <dbReference type="ChEBI" id="CHEBI:15378"/>
        <dbReference type="ChEBI" id="CHEBI:57269"/>
        <dbReference type="ChEBI" id="CHEBI:57705"/>
        <dbReference type="ChEBI" id="CHEBI:58223"/>
        <dbReference type="ChEBI" id="CHEBI:58427"/>
        <dbReference type="EC" id="2.4.1.141"/>
    </reaction>
</comment>
<dbReference type="Pfam" id="PF04101">
    <property type="entry name" value="Glyco_tran_28_C"/>
    <property type="match status" value="1"/>
</dbReference>
<keyword evidence="7" id="KW-0256">Endoplasmic reticulum</keyword>
<dbReference type="PANTHER" id="PTHR47043">
    <property type="entry name" value="UDP-N-ACETYLGLUCOSAMINE TRANSFERASE SUBUNIT ALG13"/>
    <property type="match status" value="1"/>
</dbReference>
<evidence type="ECO:0000256" key="2">
    <source>
        <dbReference type="ARBA" id="ARBA00012614"/>
    </source>
</evidence>
<name>A0A0D0BW57_9AGAR</name>
<dbReference type="Proteomes" id="UP000053593">
    <property type="component" value="Unassembled WGS sequence"/>
</dbReference>
<dbReference type="PANTHER" id="PTHR47043:SF1">
    <property type="entry name" value="UDP-N-ACETYLGLUCOSAMINE TRANSFERASE SUBUNIT ALG13"/>
    <property type="match status" value="1"/>
</dbReference>
<accession>A0A0D0BW57</accession>
<evidence type="ECO:0000256" key="7">
    <source>
        <dbReference type="RuleBase" id="RU362128"/>
    </source>
</evidence>
<reference evidence="9 10" key="1">
    <citation type="submission" date="2014-04" db="EMBL/GenBank/DDBJ databases">
        <title>Evolutionary Origins and Diversification of the Mycorrhizal Mutualists.</title>
        <authorList>
            <consortium name="DOE Joint Genome Institute"/>
            <consortium name="Mycorrhizal Genomics Consortium"/>
            <person name="Kohler A."/>
            <person name="Kuo A."/>
            <person name="Nagy L.G."/>
            <person name="Floudas D."/>
            <person name="Copeland A."/>
            <person name="Barry K.W."/>
            <person name="Cichocki N."/>
            <person name="Veneault-Fourrey C."/>
            <person name="LaButti K."/>
            <person name="Lindquist E.A."/>
            <person name="Lipzen A."/>
            <person name="Lundell T."/>
            <person name="Morin E."/>
            <person name="Murat C."/>
            <person name="Riley R."/>
            <person name="Ohm R."/>
            <person name="Sun H."/>
            <person name="Tunlid A."/>
            <person name="Henrissat B."/>
            <person name="Grigoriev I.V."/>
            <person name="Hibbett D.S."/>
            <person name="Martin F."/>
        </authorList>
    </citation>
    <scope>NUCLEOTIDE SEQUENCE [LARGE SCALE GENOMIC DNA]</scope>
    <source>
        <strain evidence="9 10">FD-317 M1</strain>
    </source>
</reference>
<evidence type="ECO:0000313" key="9">
    <source>
        <dbReference type="EMBL" id="KIK59811.1"/>
    </source>
</evidence>
<evidence type="ECO:0000313" key="10">
    <source>
        <dbReference type="Proteomes" id="UP000053593"/>
    </source>
</evidence>
<protein>
    <recommendedName>
        <fullName evidence="3 7">UDP-N-acetylglucosamine transferase subunit ALG13</fullName>
        <ecNumber evidence="2 7">2.4.1.141</ecNumber>
    </recommendedName>
    <alternativeName>
        <fullName evidence="5 7">Asparagine-linked glycosylation protein 13</fullName>
    </alternativeName>
</protein>
<comment type="subcellular location">
    <subcellularLocation>
        <location evidence="7">Endoplasmic reticulum</location>
    </subcellularLocation>
</comment>
<evidence type="ECO:0000256" key="5">
    <source>
        <dbReference type="ARBA" id="ARBA00032061"/>
    </source>
</evidence>
<dbReference type="EC" id="2.4.1.141" evidence="2 7"/>
<evidence type="ECO:0000259" key="8">
    <source>
        <dbReference type="Pfam" id="PF04101"/>
    </source>
</evidence>
<dbReference type="GO" id="GO:0043541">
    <property type="term" value="C:UDP-N-acetylglucosamine transferase complex"/>
    <property type="evidence" value="ECO:0007669"/>
    <property type="project" value="TreeGrafter"/>
</dbReference>
<dbReference type="InterPro" id="IPR007235">
    <property type="entry name" value="Glyco_trans_28_C"/>
</dbReference>
<feature type="domain" description="Glycosyl transferase family 28 C-terminal" evidence="8">
    <location>
        <begin position="3"/>
        <end position="160"/>
    </location>
</feature>
<dbReference type="SUPFAM" id="SSF53756">
    <property type="entry name" value="UDP-Glycosyltransferase/glycogen phosphorylase"/>
    <property type="match status" value="1"/>
</dbReference>
<dbReference type="OrthoDB" id="20273at2759"/>
<sequence length="171" mass="18826">MLAFITVGSTRFDALVQTVFSSTVLSSLSNKGYARLVVQCGNSEFPYKDRVAVDGLHLNKDGVQIECWKFKPSLQTEYAKADLVISHAGSGTIVDVLRMDKPLIVIPNPTLLDNHQQELAEALGELGHLKVATIETLSQTILDLDSSSLVKFPPFDGSRFRDLIDKEMGFI</sequence>
<keyword evidence="10" id="KW-1185">Reference proteome</keyword>
<evidence type="ECO:0000256" key="6">
    <source>
        <dbReference type="ARBA" id="ARBA00048184"/>
    </source>
</evidence>
<dbReference type="Gene3D" id="3.40.50.2000">
    <property type="entry name" value="Glycogen Phosphorylase B"/>
    <property type="match status" value="1"/>
</dbReference>
<evidence type="ECO:0000256" key="3">
    <source>
        <dbReference type="ARBA" id="ARBA00017468"/>
    </source>
</evidence>
<comment type="similarity">
    <text evidence="7">Belongs to the glycosyltransferase 28 family.</text>
</comment>
<organism evidence="9 10">
    <name type="scientific">Collybiopsis luxurians FD-317 M1</name>
    <dbReference type="NCBI Taxonomy" id="944289"/>
    <lineage>
        <taxon>Eukaryota</taxon>
        <taxon>Fungi</taxon>
        <taxon>Dikarya</taxon>
        <taxon>Basidiomycota</taxon>
        <taxon>Agaricomycotina</taxon>
        <taxon>Agaricomycetes</taxon>
        <taxon>Agaricomycetidae</taxon>
        <taxon>Agaricales</taxon>
        <taxon>Marasmiineae</taxon>
        <taxon>Omphalotaceae</taxon>
        <taxon>Collybiopsis</taxon>
        <taxon>Collybiopsis luxurians</taxon>
    </lineage>
</organism>
<proteinExistence type="inferred from homology"/>
<comment type="subunit">
    <text evidence="1 7">Heterodimer with ALG14 to form a functional enzyme.</text>
</comment>
<dbReference type="EMBL" id="KN834778">
    <property type="protein sequence ID" value="KIK59811.1"/>
    <property type="molecule type" value="Genomic_DNA"/>
</dbReference>